<protein>
    <submittedName>
        <fullName evidence="1">Uncharacterized protein</fullName>
    </submittedName>
</protein>
<evidence type="ECO:0000313" key="2">
    <source>
        <dbReference type="Proteomes" id="UP000298030"/>
    </source>
</evidence>
<organism evidence="1 2">
    <name type="scientific">Coprinellus micaceus</name>
    <name type="common">Glistening ink-cap mushroom</name>
    <name type="synonym">Coprinus micaceus</name>
    <dbReference type="NCBI Taxonomy" id="71717"/>
    <lineage>
        <taxon>Eukaryota</taxon>
        <taxon>Fungi</taxon>
        <taxon>Dikarya</taxon>
        <taxon>Basidiomycota</taxon>
        <taxon>Agaricomycotina</taxon>
        <taxon>Agaricomycetes</taxon>
        <taxon>Agaricomycetidae</taxon>
        <taxon>Agaricales</taxon>
        <taxon>Agaricineae</taxon>
        <taxon>Psathyrellaceae</taxon>
        <taxon>Coprinellus</taxon>
    </lineage>
</organism>
<evidence type="ECO:0000313" key="1">
    <source>
        <dbReference type="EMBL" id="TEB24340.1"/>
    </source>
</evidence>
<dbReference type="EMBL" id="QPFP01000068">
    <property type="protein sequence ID" value="TEB24340.1"/>
    <property type="molecule type" value="Genomic_DNA"/>
</dbReference>
<sequence>MLPEVTPTLTASVGQTMTGVVVPKEMVLERLKASKRDFGTALPHVTTTIVI</sequence>
<name>A0A4Y7SR50_COPMI</name>
<reference evidence="1 2" key="1">
    <citation type="journal article" date="2019" name="Nat. Ecol. Evol.">
        <title>Megaphylogeny resolves global patterns of mushroom evolution.</title>
        <authorList>
            <person name="Varga T."/>
            <person name="Krizsan K."/>
            <person name="Foldi C."/>
            <person name="Dima B."/>
            <person name="Sanchez-Garcia M."/>
            <person name="Sanchez-Ramirez S."/>
            <person name="Szollosi G.J."/>
            <person name="Szarkandi J.G."/>
            <person name="Papp V."/>
            <person name="Albert L."/>
            <person name="Andreopoulos W."/>
            <person name="Angelini C."/>
            <person name="Antonin V."/>
            <person name="Barry K.W."/>
            <person name="Bougher N.L."/>
            <person name="Buchanan P."/>
            <person name="Buyck B."/>
            <person name="Bense V."/>
            <person name="Catcheside P."/>
            <person name="Chovatia M."/>
            <person name="Cooper J."/>
            <person name="Damon W."/>
            <person name="Desjardin D."/>
            <person name="Finy P."/>
            <person name="Geml J."/>
            <person name="Haridas S."/>
            <person name="Hughes K."/>
            <person name="Justo A."/>
            <person name="Karasinski D."/>
            <person name="Kautmanova I."/>
            <person name="Kiss B."/>
            <person name="Kocsube S."/>
            <person name="Kotiranta H."/>
            <person name="LaButti K.M."/>
            <person name="Lechner B.E."/>
            <person name="Liimatainen K."/>
            <person name="Lipzen A."/>
            <person name="Lukacs Z."/>
            <person name="Mihaltcheva S."/>
            <person name="Morgado L.N."/>
            <person name="Niskanen T."/>
            <person name="Noordeloos M.E."/>
            <person name="Ohm R.A."/>
            <person name="Ortiz-Santana B."/>
            <person name="Ovrebo C."/>
            <person name="Racz N."/>
            <person name="Riley R."/>
            <person name="Savchenko A."/>
            <person name="Shiryaev A."/>
            <person name="Soop K."/>
            <person name="Spirin V."/>
            <person name="Szebenyi C."/>
            <person name="Tomsovsky M."/>
            <person name="Tulloss R.E."/>
            <person name="Uehling J."/>
            <person name="Grigoriev I.V."/>
            <person name="Vagvolgyi C."/>
            <person name="Papp T."/>
            <person name="Martin F.M."/>
            <person name="Miettinen O."/>
            <person name="Hibbett D.S."/>
            <person name="Nagy L.G."/>
        </authorList>
    </citation>
    <scope>NUCLEOTIDE SEQUENCE [LARGE SCALE GENOMIC DNA]</scope>
    <source>
        <strain evidence="1 2">FP101781</strain>
    </source>
</reference>
<dbReference type="AlphaFoldDB" id="A0A4Y7SR50"/>
<dbReference type="Proteomes" id="UP000298030">
    <property type="component" value="Unassembled WGS sequence"/>
</dbReference>
<proteinExistence type="predicted"/>
<comment type="caution">
    <text evidence="1">The sequence shown here is derived from an EMBL/GenBank/DDBJ whole genome shotgun (WGS) entry which is preliminary data.</text>
</comment>
<accession>A0A4Y7SR50</accession>
<keyword evidence="2" id="KW-1185">Reference proteome</keyword>
<gene>
    <name evidence="1" type="ORF">FA13DRAFT_1739370</name>
</gene>